<keyword evidence="1" id="KW-0813">Transport</keyword>
<keyword evidence="3 5" id="KW-0067">ATP-binding</keyword>
<dbReference type="InterPro" id="IPR051120">
    <property type="entry name" value="ABC_AA/LPS_Transport"/>
</dbReference>
<dbReference type="Gene3D" id="3.40.50.300">
    <property type="entry name" value="P-loop containing nucleotide triphosphate hydrolases"/>
    <property type="match status" value="1"/>
</dbReference>
<name>A0ABX2TFL7_9PROT</name>
<evidence type="ECO:0000313" key="6">
    <source>
        <dbReference type="Proteomes" id="UP000584642"/>
    </source>
</evidence>
<comment type="caution">
    <text evidence="5">The sequence shown here is derived from an EMBL/GenBank/DDBJ whole genome shotgun (WGS) entry which is preliminary data.</text>
</comment>
<dbReference type="InterPro" id="IPR003593">
    <property type="entry name" value="AAA+_ATPase"/>
</dbReference>
<feature type="domain" description="ABC transporter" evidence="4">
    <location>
        <begin position="5"/>
        <end position="251"/>
    </location>
</feature>
<dbReference type="RefSeq" id="WP_180283896.1">
    <property type="nucleotide sequence ID" value="NZ_JABFDB010000015.1"/>
</dbReference>
<dbReference type="SMART" id="SM00382">
    <property type="entry name" value="AAA"/>
    <property type="match status" value="1"/>
</dbReference>
<reference evidence="5 6" key="1">
    <citation type="submission" date="2020-05" db="EMBL/GenBank/DDBJ databases">
        <title>Azospirillum oleiclasticum sp. nov, a nitrogen-fixing and heavy crude oil-emulsifying bacterium isolated from the crude oil of Yumen Oilfield.</title>
        <authorList>
            <person name="Wu D."/>
            <person name="Cai M."/>
            <person name="Zhang X."/>
        </authorList>
    </citation>
    <scope>NUCLEOTIDE SEQUENCE [LARGE SCALE GENOMIC DNA]</scope>
    <source>
        <strain evidence="5 6">ROY-1-1-2</strain>
    </source>
</reference>
<keyword evidence="2" id="KW-0547">Nucleotide-binding</keyword>
<dbReference type="PROSITE" id="PS50893">
    <property type="entry name" value="ABC_TRANSPORTER_2"/>
    <property type="match status" value="1"/>
</dbReference>
<dbReference type="EMBL" id="JABFDB010000015">
    <property type="protein sequence ID" value="NYZ22116.1"/>
    <property type="molecule type" value="Genomic_DNA"/>
</dbReference>
<dbReference type="InterPro" id="IPR027417">
    <property type="entry name" value="P-loop_NTPase"/>
</dbReference>
<organism evidence="5 6">
    <name type="scientific">Azospirillum oleiclasticum</name>
    <dbReference type="NCBI Taxonomy" id="2735135"/>
    <lineage>
        <taxon>Bacteria</taxon>
        <taxon>Pseudomonadati</taxon>
        <taxon>Pseudomonadota</taxon>
        <taxon>Alphaproteobacteria</taxon>
        <taxon>Rhodospirillales</taxon>
        <taxon>Azospirillaceae</taxon>
        <taxon>Azospirillum</taxon>
    </lineage>
</organism>
<dbReference type="SUPFAM" id="SSF52540">
    <property type="entry name" value="P-loop containing nucleoside triphosphate hydrolases"/>
    <property type="match status" value="1"/>
</dbReference>
<dbReference type="InterPro" id="IPR003439">
    <property type="entry name" value="ABC_transporter-like_ATP-bd"/>
</dbReference>
<dbReference type="GO" id="GO:0005524">
    <property type="term" value="F:ATP binding"/>
    <property type="evidence" value="ECO:0007669"/>
    <property type="project" value="UniProtKB-KW"/>
</dbReference>
<protein>
    <submittedName>
        <fullName evidence="5">ATP-binding cassette domain-containing protein</fullName>
    </submittedName>
</protein>
<gene>
    <name evidence="5" type="ORF">HND93_20575</name>
</gene>
<accession>A0ABX2TFL7</accession>
<evidence type="ECO:0000256" key="3">
    <source>
        <dbReference type="ARBA" id="ARBA00022840"/>
    </source>
</evidence>
<proteinExistence type="predicted"/>
<evidence type="ECO:0000256" key="2">
    <source>
        <dbReference type="ARBA" id="ARBA00022741"/>
    </source>
</evidence>
<dbReference type="InterPro" id="IPR017871">
    <property type="entry name" value="ABC_transporter-like_CS"/>
</dbReference>
<dbReference type="PROSITE" id="PS00211">
    <property type="entry name" value="ABC_TRANSPORTER_1"/>
    <property type="match status" value="1"/>
</dbReference>
<dbReference type="Pfam" id="PF00005">
    <property type="entry name" value="ABC_tran"/>
    <property type="match status" value="1"/>
</dbReference>
<evidence type="ECO:0000256" key="1">
    <source>
        <dbReference type="ARBA" id="ARBA00022448"/>
    </source>
</evidence>
<evidence type="ECO:0000313" key="5">
    <source>
        <dbReference type="EMBL" id="NYZ22116.1"/>
    </source>
</evidence>
<keyword evidence="6" id="KW-1185">Reference proteome</keyword>
<dbReference type="Proteomes" id="UP000584642">
    <property type="component" value="Unassembled WGS sequence"/>
</dbReference>
<dbReference type="PANTHER" id="PTHR45772">
    <property type="entry name" value="CONSERVED COMPONENT OF ABC TRANSPORTER FOR NATURAL AMINO ACIDS-RELATED"/>
    <property type="match status" value="1"/>
</dbReference>
<evidence type="ECO:0000259" key="4">
    <source>
        <dbReference type="PROSITE" id="PS50893"/>
    </source>
</evidence>
<sequence length="252" mass="26470">MSPLFTASGVKKSYGGLTVLRGVDLHVEPGEILGLVGANGAGKSTFVDIITGITPANEGEILLGGTRLAGSPSQRAKLGLARTFQHPQLAFEMSLRENIAVGRSTGLLSNWTRTVTAAGQGLLGGCRVNVPAIEKIASELGLKNIDRLAQKVSFGELRLVEVARALMQSPRLLVLDEPFSGVGDSGTSGIIFAIKRVRDSGCAVLLIDHNIDLLVDTVDRMALLSQGRITVEGSVAECMGNAEFRSTYIGVG</sequence>